<evidence type="ECO:0000313" key="5">
    <source>
        <dbReference type="Proteomes" id="UP000034883"/>
    </source>
</evidence>
<dbReference type="PANTHER" id="PTHR30344">
    <property type="entry name" value="6-PHOSPHOGLUCONOLACTONASE-RELATED"/>
    <property type="match status" value="1"/>
</dbReference>
<sequence>MGPLLAALMCAACGGDDDASDPRDASTPGIDASDAPEIDADVREDAASPSDAGTPDGGGPMRETFVYVGLTSGDLVVYALDASSGALTERSRTRTGDFPSFLAPSPDGRFLYVVHEGAAELAALEVTPGTGAVRVIDRAATEGGGPTHVAVSPDGRFVAAANYGGGSVPIFPIEAGGMIGDRLDLERPGGQAHQVVFDAGGTHLYAVSKEDALVAQYAVSASGLAPLTPPSRAMRPGAGSRHLALSPDERFAYVIHELDSTITVHARAADATLGPELQRISTREEGASGGNTTAEILVHPSGRFLYGSNRGDDDVVRFRIGSDGLLALEGHESTRGRTPRSMTLTPDARLLIVANQDSRDVQVFAVDPTSGALTHRMGITADANAWYVGAFAIPTE</sequence>
<dbReference type="GO" id="GO:0005829">
    <property type="term" value="C:cytosol"/>
    <property type="evidence" value="ECO:0007669"/>
    <property type="project" value="TreeGrafter"/>
</dbReference>
<name>A0A0F6SD86_9BACT</name>
<organism evidence="4 5">
    <name type="scientific">Sandaracinus amylolyticus</name>
    <dbReference type="NCBI Taxonomy" id="927083"/>
    <lineage>
        <taxon>Bacteria</taxon>
        <taxon>Pseudomonadati</taxon>
        <taxon>Myxococcota</taxon>
        <taxon>Polyangia</taxon>
        <taxon>Polyangiales</taxon>
        <taxon>Sandaracinaceae</taxon>
        <taxon>Sandaracinus</taxon>
    </lineage>
</organism>
<protein>
    <recommendedName>
        <fullName evidence="6">6-phosphogluconolactonase</fullName>
    </recommendedName>
</protein>
<dbReference type="EMBL" id="CP011125">
    <property type="protein sequence ID" value="AKF03009.1"/>
    <property type="molecule type" value="Genomic_DNA"/>
</dbReference>
<reference evidence="4 5" key="1">
    <citation type="submission" date="2015-03" db="EMBL/GenBank/DDBJ databases">
        <title>Genome assembly of Sandaracinus amylolyticus DSM 53668.</title>
        <authorList>
            <person name="Sharma G."/>
            <person name="Subramanian S."/>
        </authorList>
    </citation>
    <scope>NUCLEOTIDE SEQUENCE [LARGE SCALE GENOMIC DNA]</scope>
    <source>
        <strain evidence="4 5">DSM 53668</strain>
    </source>
</reference>
<evidence type="ECO:0000256" key="1">
    <source>
        <dbReference type="ARBA" id="ARBA00005564"/>
    </source>
</evidence>
<dbReference type="Gene3D" id="2.130.10.10">
    <property type="entry name" value="YVTN repeat-like/Quinoprotein amine dehydrogenase"/>
    <property type="match status" value="1"/>
</dbReference>
<feature type="region of interest" description="Disordered" evidence="3">
    <location>
        <begin position="16"/>
        <end position="60"/>
    </location>
</feature>
<proteinExistence type="inferred from homology"/>
<dbReference type="Pfam" id="PF10282">
    <property type="entry name" value="Lactonase"/>
    <property type="match status" value="1"/>
</dbReference>
<dbReference type="InterPro" id="IPR011048">
    <property type="entry name" value="Haem_d1_sf"/>
</dbReference>
<keyword evidence="2" id="KW-0313">Glucose metabolism</keyword>
<dbReference type="KEGG" id="samy:DB32_000157"/>
<comment type="similarity">
    <text evidence="1">Belongs to the cycloisomerase 2 family.</text>
</comment>
<dbReference type="InterPro" id="IPR015943">
    <property type="entry name" value="WD40/YVTN_repeat-like_dom_sf"/>
</dbReference>
<keyword evidence="2" id="KW-0119">Carbohydrate metabolism</keyword>
<accession>A0A0F6SD86</accession>
<dbReference type="GO" id="GO:0017057">
    <property type="term" value="F:6-phosphogluconolactonase activity"/>
    <property type="evidence" value="ECO:0007669"/>
    <property type="project" value="TreeGrafter"/>
</dbReference>
<dbReference type="STRING" id="927083.DB32_000157"/>
<dbReference type="Proteomes" id="UP000034883">
    <property type="component" value="Chromosome"/>
</dbReference>
<dbReference type="SUPFAM" id="SSF51004">
    <property type="entry name" value="C-terminal (heme d1) domain of cytochrome cd1-nitrite reductase"/>
    <property type="match status" value="1"/>
</dbReference>
<dbReference type="InterPro" id="IPR050282">
    <property type="entry name" value="Cycloisomerase_2"/>
</dbReference>
<gene>
    <name evidence="4" type="ORF">DB32_000157</name>
</gene>
<dbReference type="GO" id="GO:0006006">
    <property type="term" value="P:glucose metabolic process"/>
    <property type="evidence" value="ECO:0007669"/>
    <property type="project" value="UniProtKB-KW"/>
</dbReference>
<evidence type="ECO:0000256" key="3">
    <source>
        <dbReference type="SAM" id="MobiDB-lite"/>
    </source>
</evidence>
<evidence type="ECO:0000313" key="4">
    <source>
        <dbReference type="EMBL" id="AKF03009.1"/>
    </source>
</evidence>
<keyword evidence="5" id="KW-1185">Reference proteome</keyword>
<dbReference type="AlphaFoldDB" id="A0A0F6SD86"/>
<dbReference type="PANTHER" id="PTHR30344:SF1">
    <property type="entry name" value="6-PHOSPHOGLUCONOLACTONASE"/>
    <property type="match status" value="1"/>
</dbReference>
<evidence type="ECO:0008006" key="6">
    <source>
        <dbReference type="Google" id="ProtNLM"/>
    </source>
</evidence>
<evidence type="ECO:0000256" key="2">
    <source>
        <dbReference type="ARBA" id="ARBA00022526"/>
    </source>
</evidence>
<dbReference type="InterPro" id="IPR019405">
    <property type="entry name" value="Lactonase_7-beta_prop"/>
</dbReference>